<sequence length="747" mass="83349">MADRSDRRRPVYRGGSLPPPPPPRSGARQSGSTLEKVREFLAEAGFDAKPNPASTLRKPEVAPRRSQVDSPAASVRGQKPEASTALARSRSTSEVRQLPRRNPRDARVDESKSKKLPEPPAPPSLPSTASTSARNTSPHHASTQPVLPPPPPPKKHGRGAETPDPDRAKRQRLPEPPPAPLERLPPPPLPPKVDNWHEEQDHYDSWDYESWDDYQKVDREAHRYEPHAQYSRYSEEEEDTEPSNFLPPPPAPGGPADFAFPPPPEVPKGWGKGLSRNSRRNTSGSYDYESWDDYWEDDRQEAHYSEEEEEEEPSNLPPPPPAPIGPTDRTFPPPPHVPKGWGKAMSRNSWRKMGGNSPWFCNVCNKDLWNQEKYDTHVQDDHLPCPEDGCTFSGPEHVMAVHKLKHVKAADGASVTDSPEEVAAWKEMRRNNYPCKGNLQRKAELEEKRRMSGALADPPKVSMLEKLLRRTHGVEKGKGFFGKGFGKKGKDKGKGKFKGKDGKGKEKGKDKGKGKGKDWSKGKYGKKGKGKAKWSWTPDEEPEVHPTYSVPLPSVVANCVPLEAPFASCRSHTAPVQTGQTATPKWGPCRFFERGFCYHGANCQYEHVGTSAAQDLSSTAWWILPSTLANRAGRPGEGPAGGTFGSLRTARLRATHVAAYNFPEPRERRDGLLRRLLRPDMERYYSAILQCVRYIVSTDFLRLERPALAEPSQAQADVSRSKDMELDPELEAELQDPDMPKLDALLK</sequence>
<evidence type="ECO:0000313" key="8">
    <source>
        <dbReference type="Proteomes" id="UP001178507"/>
    </source>
</evidence>
<dbReference type="Proteomes" id="UP001178507">
    <property type="component" value="Unassembled WGS sequence"/>
</dbReference>
<feature type="compositionally biased region" description="Pro residues" evidence="5">
    <location>
        <begin position="315"/>
        <end position="324"/>
    </location>
</feature>
<dbReference type="PANTHER" id="PTHR13309">
    <property type="entry name" value="NUCLEAR FRAGILE X MENTAL RETARDATION PROTEIN INTERACTING PROTEIN 1"/>
    <property type="match status" value="1"/>
</dbReference>
<evidence type="ECO:0000256" key="1">
    <source>
        <dbReference type="ARBA" id="ARBA00022723"/>
    </source>
</evidence>
<dbReference type="EMBL" id="CAUJNA010003381">
    <property type="protein sequence ID" value="CAJ1400704.1"/>
    <property type="molecule type" value="Genomic_DNA"/>
</dbReference>
<dbReference type="PROSITE" id="PS50103">
    <property type="entry name" value="ZF_C3H1"/>
    <property type="match status" value="1"/>
</dbReference>
<dbReference type="InterPro" id="IPR000571">
    <property type="entry name" value="Znf_CCCH"/>
</dbReference>
<keyword evidence="1 4" id="KW-0479">Metal-binding</keyword>
<dbReference type="InterPro" id="IPR039136">
    <property type="entry name" value="NUFIP1-like"/>
</dbReference>
<feature type="zinc finger region" description="C3H1-type" evidence="4">
    <location>
        <begin position="583"/>
        <end position="610"/>
    </location>
</feature>
<evidence type="ECO:0000256" key="3">
    <source>
        <dbReference type="ARBA" id="ARBA00022833"/>
    </source>
</evidence>
<feature type="compositionally biased region" description="Polar residues" evidence="5">
    <location>
        <begin position="134"/>
        <end position="145"/>
    </location>
</feature>
<keyword evidence="3 4" id="KW-0862">Zinc</keyword>
<feature type="domain" description="C3H1-type" evidence="6">
    <location>
        <begin position="583"/>
        <end position="610"/>
    </location>
</feature>
<feature type="region of interest" description="Disordered" evidence="5">
    <location>
        <begin position="479"/>
        <end position="545"/>
    </location>
</feature>
<keyword evidence="2 4" id="KW-0863">Zinc-finger</keyword>
<dbReference type="Pfam" id="PF10453">
    <property type="entry name" value="NUFIP1"/>
    <property type="match status" value="1"/>
</dbReference>
<dbReference type="GO" id="GO:0003723">
    <property type="term" value="F:RNA binding"/>
    <property type="evidence" value="ECO:0007669"/>
    <property type="project" value="InterPro"/>
</dbReference>
<dbReference type="InterPro" id="IPR036855">
    <property type="entry name" value="Znf_CCCH_sf"/>
</dbReference>
<evidence type="ECO:0000256" key="2">
    <source>
        <dbReference type="ARBA" id="ARBA00022771"/>
    </source>
</evidence>
<proteinExistence type="predicted"/>
<feature type="compositionally biased region" description="Acidic residues" evidence="5">
    <location>
        <begin position="726"/>
        <end position="736"/>
    </location>
</feature>
<keyword evidence="8" id="KW-1185">Reference proteome</keyword>
<name>A0AA36J8Y9_9DINO</name>
<evidence type="ECO:0000313" key="7">
    <source>
        <dbReference type="EMBL" id="CAJ1400704.1"/>
    </source>
</evidence>
<feature type="compositionally biased region" description="Basic residues" evidence="5">
    <location>
        <begin position="523"/>
        <end position="532"/>
    </location>
</feature>
<dbReference type="InterPro" id="IPR019496">
    <property type="entry name" value="NUFIP1_cons_dom"/>
</dbReference>
<feature type="compositionally biased region" description="Basic and acidic residues" evidence="5">
    <location>
        <begin position="158"/>
        <end position="168"/>
    </location>
</feature>
<dbReference type="SMART" id="SM00356">
    <property type="entry name" value="ZnF_C3H1"/>
    <property type="match status" value="1"/>
</dbReference>
<accession>A0AA36J8Y9</accession>
<dbReference type="GO" id="GO:0000492">
    <property type="term" value="P:box C/D snoRNP assembly"/>
    <property type="evidence" value="ECO:0007669"/>
    <property type="project" value="TreeGrafter"/>
</dbReference>
<dbReference type="GO" id="GO:0005634">
    <property type="term" value="C:nucleus"/>
    <property type="evidence" value="ECO:0007669"/>
    <property type="project" value="TreeGrafter"/>
</dbReference>
<feature type="compositionally biased region" description="Low complexity" evidence="5">
    <location>
        <begin position="82"/>
        <end position="92"/>
    </location>
</feature>
<feature type="region of interest" description="Disordered" evidence="5">
    <location>
        <begin position="222"/>
        <end position="344"/>
    </location>
</feature>
<feature type="compositionally biased region" description="Acidic residues" evidence="5">
    <location>
        <begin position="289"/>
        <end position="299"/>
    </location>
</feature>
<reference evidence="7" key="1">
    <citation type="submission" date="2023-08" db="EMBL/GenBank/DDBJ databases">
        <authorList>
            <person name="Chen Y."/>
            <person name="Shah S."/>
            <person name="Dougan E. K."/>
            <person name="Thang M."/>
            <person name="Chan C."/>
        </authorList>
    </citation>
    <scope>NUCLEOTIDE SEQUENCE</scope>
</reference>
<dbReference type="PANTHER" id="PTHR13309:SF0">
    <property type="entry name" value="FMR1-INTERACTING PROTEIN NUFIP1"/>
    <property type="match status" value="1"/>
</dbReference>
<protein>
    <recommendedName>
        <fullName evidence="6">C3H1-type domain-containing protein</fullName>
    </recommendedName>
</protein>
<feature type="compositionally biased region" description="Basic and acidic residues" evidence="5">
    <location>
        <begin position="492"/>
        <end position="521"/>
    </location>
</feature>
<dbReference type="SUPFAM" id="SSF90229">
    <property type="entry name" value="CCCH zinc finger"/>
    <property type="match status" value="1"/>
</dbReference>
<comment type="caution">
    <text evidence="7">The sequence shown here is derived from an EMBL/GenBank/DDBJ whole genome shotgun (WGS) entry which is preliminary data.</text>
</comment>
<organism evidence="7 8">
    <name type="scientific">Effrenium voratum</name>
    <dbReference type="NCBI Taxonomy" id="2562239"/>
    <lineage>
        <taxon>Eukaryota</taxon>
        <taxon>Sar</taxon>
        <taxon>Alveolata</taxon>
        <taxon>Dinophyceae</taxon>
        <taxon>Suessiales</taxon>
        <taxon>Symbiodiniaceae</taxon>
        <taxon>Effrenium</taxon>
    </lineage>
</organism>
<feature type="region of interest" description="Disordered" evidence="5">
    <location>
        <begin position="1"/>
        <end position="200"/>
    </location>
</feature>
<feature type="compositionally biased region" description="Basic and acidic residues" evidence="5">
    <location>
        <begin position="57"/>
        <end position="67"/>
    </location>
</feature>
<feature type="region of interest" description="Disordered" evidence="5">
    <location>
        <begin position="710"/>
        <end position="747"/>
    </location>
</feature>
<feature type="compositionally biased region" description="Basic and acidic residues" evidence="5">
    <location>
        <begin position="738"/>
        <end position="747"/>
    </location>
</feature>
<dbReference type="GO" id="GO:0008270">
    <property type="term" value="F:zinc ion binding"/>
    <property type="evidence" value="ECO:0007669"/>
    <property type="project" value="UniProtKB-KW"/>
</dbReference>
<evidence type="ECO:0000256" key="4">
    <source>
        <dbReference type="PROSITE-ProRule" id="PRU00723"/>
    </source>
</evidence>
<feature type="compositionally biased region" description="Basic and acidic residues" evidence="5">
    <location>
        <begin position="102"/>
        <end position="117"/>
    </location>
</feature>
<gene>
    <name evidence="7" type="ORF">EVOR1521_LOCUS24001</name>
</gene>
<dbReference type="AlphaFoldDB" id="A0AA36J8Y9"/>
<evidence type="ECO:0000259" key="6">
    <source>
        <dbReference type="PROSITE" id="PS50103"/>
    </source>
</evidence>
<feature type="compositionally biased region" description="Pro residues" evidence="5">
    <location>
        <begin position="174"/>
        <end position="191"/>
    </location>
</feature>
<evidence type="ECO:0000256" key="5">
    <source>
        <dbReference type="SAM" id="MobiDB-lite"/>
    </source>
</evidence>